<name>A0A0R3SKU5_HYMDI</name>
<dbReference type="WBParaSite" id="HDID_0000556001-mRNA-1">
    <property type="protein sequence ID" value="HDID_0000556001-mRNA-1"/>
    <property type="gene ID" value="HDID_0000556001"/>
</dbReference>
<proteinExistence type="predicted"/>
<evidence type="ECO:0000313" key="1">
    <source>
        <dbReference type="WBParaSite" id="HDID_0000556001-mRNA-1"/>
    </source>
</evidence>
<sequence>LIPVHRQLVPSLLHPGATFSEVKEHQPFGAESRFVKLVRIEDDVEVLGSQTRPKKMHWLGSDGRRYAIVAKPNGKDTN</sequence>
<dbReference type="AlphaFoldDB" id="A0A0R3SKU5"/>
<dbReference type="STRING" id="6216.A0A0R3SKU5"/>
<organism evidence="1">
    <name type="scientific">Hymenolepis diminuta</name>
    <name type="common">Rat tapeworm</name>
    <dbReference type="NCBI Taxonomy" id="6216"/>
    <lineage>
        <taxon>Eukaryota</taxon>
        <taxon>Metazoa</taxon>
        <taxon>Spiralia</taxon>
        <taxon>Lophotrochozoa</taxon>
        <taxon>Platyhelminthes</taxon>
        <taxon>Cestoda</taxon>
        <taxon>Eucestoda</taxon>
        <taxon>Cyclophyllidea</taxon>
        <taxon>Hymenolepididae</taxon>
        <taxon>Hymenolepis</taxon>
    </lineage>
</organism>
<protein>
    <submittedName>
        <fullName evidence="1">DUF5641 domain-containing protein</fullName>
    </submittedName>
</protein>
<reference evidence="1" key="1">
    <citation type="submission" date="2017-02" db="UniProtKB">
        <authorList>
            <consortium name="WormBaseParasite"/>
        </authorList>
    </citation>
    <scope>IDENTIFICATION</scope>
</reference>
<accession>A0A0R3SKU5</accession>